<evidence type="ECO:0000256" key="1">
    <source>
        <dbReference type="ARBA" id="ARBA00006157"/>
    </source>
</evidence>
<feature type="region of interest" description="Disordered" evidence="5">
    <location>
        <begin position="74"/>
        <end position="99"/>
    </location>
</feature>
<dbReference type="AlphaFoldDB" id="A0A6I0DW87"/>
<evidence type="ECO:0000256" key="2">
    <source>
        <dbReference type="ARBA" id="ARBA00023015"/>
    </source>
</evidence>
<reference evidence="7 8" key="1">
    <citation type="submission" date="2019-09" db="EMBL/GenBank/DDBJ databases">
        <title>Taxonomic organization of the family Brucellaceae based on a phylogenomic approach.</title>
        <authorList>
            <person name="Leclercq S."/>
            <person name="Cloeckaert A."/>
            <person name="Zygmunt M.S."/>
        </authorList>
    </citation>
    <scope>NUCLEOTIDE SEQUENCE [LARGE SCALE GENOMIC DNA]</scope>
    <source>
        <strain evidence="7 8">CCUG 34461</strain>
    </source>
</reference>
<dbReference type="GO" id="GO:0003677">
    <property type="term" value="F:DNA binding"/>
    <property type="evidence" value="ECO:0007669"/>
    <property type="project" value="UniProtKB-KW"/>
</dbReference>
<evidence type="ECO:0000256" key="3">
    <source>
        <dbReference type="ARBA" id="ARBA00023125"/>
    </source>
</evidence>
<name>A0A6I0DW87_BRUAN</name>
<comment type="similarity">
    <text evidence="1">Belongs to the ner transcriptional regulatory family.</text>
</comment>
<evidence type="ECO:0000256" key="4">
    <source>
        <dbReference type="ARBA" id="ARBA00023163"/>
    </source>
</evidence>
<dbReference type="InterPro" id="IPR038722">
    <property type="entry name" value="Ner_HTH_dom"/>
</dbReference>
<evidence type="ECO:0000259" key="6">
    <source>
        <dbReference type="Pfam" id="PF13693"/>
    </source>
</evidence>
<protein>
    <submittedName>
        <fullName evidence="7">Transcriptional regulator</fullName>
    </submittedName>
</protein>
<dbReference type="EMBL" id="WBWX01000001">
    <property type="protein sequence ID" value="KAB2803273.1"/>
    <property type="molecule type" value="Genomic_DNA"/>
</dbReference>
<keyword evidence="3" id="KW-0238">DNA-binding</keyword>
<accession>A0A6I0DW87</accession>
<dbReference type="Proteomes" id="UP000441102">
    <property type="component" value="Unassembled WGS sequence"/>
</dbReference>
<sequence length="99" mass="11337">MSRAKLLDWLDIKNEVHRRGLTLTELAVRSGLHPSICRKVKHITNYKAQAAIASFIDRKPEELWPNRYPQGKPYLIDSKKNPPLESQKSNIRFDGKAAA</sequence>
<dbReference type="Pfam" id="PF13693">
    <property type="entry name" value="HTH_35"/>
    <property type="match status" value="1"/>
</dbReference>
<proteinExistence type="inferred from homology"/>
<gene>
    <name evidence="7" type="ORF">F9L06_03705</name>
</gene>
<dbReference type="SUPFAM" id="SSF47413">
    <property type="entry name" value="lambda repressor-like DNA-binding domains"/>
    <property type="match status" value="1"/>
</dbReference>
<evidence type="ECO:0000313" key="7">
    <source>
        <dbReference type="EMBL" id="KAB2803273.1"/>
    </source>
</evidence>
<evidence type="ECO:0000256" key="5">
    <source>
        <dbReference type="SAM" id="MobiDB-lite"/>
    </source>
</evidence>
<keyword evidence="4" id="KW-0804">Transcription</keyword>
<comment type="caution">
    <text evidence="7">The sequence shown here is derived from an EMBL/GenBank/DDBJ whole genome shotgun (WGS) entry which is preliminary data.</text>
</comment>
<dbReference type="Gene3D" id="1.10.260.40">
    <property type="entry name" value="lambda repressor-like DNA-binding domains"/>
    <property type="match status" value="1"/>
</dbReference>
<dbReference type="InterPro" id="IPR010982">
    <property type="entry name" value="Lambda_DNA-bd_dom_sf"/>
</dbReference>
<evidence type="ECO:0000313" key="8">
    <source>
        <dbReference type="Proteomes" id="UP000441102"/>
    </source>
</evidence>
<dbReference type="RefSeq" id="WP_151576305.1">
    <property type="nucleotide sequence ID" value="NZ_WBWX01000001.1"/>
</dbReference>
<keyword evidence="2" id="KW-0805">Transcription regulation</keyword>
<organism evidence="7 8">
    <name type="scientific">Brucella anthropi</name>
    <name type="common">Ochrobactrum anthropi</name>
    <dbReference type="NCBI Taxonomy" id="529"/>
    <lineage>
        <taxon>Bacteria</taxon>
        <taxon>Pseudomonadati</taxon>
        <taxon>Pseudomonadota</taxon>
        <taxon>Alphaproteobacteria</taxon>
        <taxon>Hyphomicrobiales</taxon>
        <taxon>Brucellaceae</taxon>
        <taxon>Brucella/Ochrobactrum group</taxon>
        <taxon>Brucella</taxon>
    </lineage>
</organism>
<feature type="domain" description="Ner winged helix-turn-helix DNA-binding" evidence="6">
    <location>
        <begin position="11"/>
        <end position="79"/>
    </location>
</feature>